<keyword evidence="2" id="KW-1185">Reference proteome</keyword>
<dbReference type="OrthoDB" id="6759373at2759"/>
<organism evidence="1 2">
    <name type="scientific">Apolygus lucorum</name>
    <name type="common">Small green plant bug</name>
    <name type="synonym">Lygocoris lucorum</name>
    <dbReference type="NCBI Taxonomy" id="248454"/>
    <lineage>
        <taxon>Eukaryota</taxon>
        <taxon>Metazoa</taxon>
        <taxon>Ecdysozoa</taxon>
        <taxon>Arthropoda</taxon>
        <taxon>Hexapoda</taxon>
        <taxon>Insecta</taxon>
        <taxon>Pterygota</taxon>
        <taxon>Neoptera</taxon>
        <taxon>Paraneoptera</taxon>
        <taxon>Hemiptera</taxon>
        <taxon>Heteroptera</taxon>
        <taxon>Panheteroptera</taxon>
        <taxon>Cimicomorpha</taxon>
        <taxon>Miridae</taxon>
        <taxon>Mirini</taxon>
        <taxon>Apolygus</taxon>
    </lineage>
</organism>
<name>A0A8S9Y7R5_APOLU</name>
<reference evidence="1" key="1">
    <citation type="journal article" date="2021" name="Mol. Ecol. Resour.">
        <title>Apolygus lucorum genome provides insights into omnivorousness and mesophyll feeding.</title>
        <authorList>
            <person name="Liu Y."/>
            <person name="Liu H."/>
            <person name="Wang H."/>
            <person name="Huang T."/>
            <person name="Liu B."/>
            <person name="Yang B."/>
            <person name="Yin L."/>
            <person name="Li B."/>
            <person name="Zhang Y."/>
            <person name="Zhang S."/>
            <person name="Jiang F."/>
            <person name="Zhang X."/>
            <person name="Ren Y."/>
            <person name="Wang B."/>
            <person name="Wang S."/>
            <person name="Lu Y."/>
            <person name="Wu K."/>
            <person name="Fan W."/>
            <person name="Wang G."/>
        </authorList>
    </citation>
    <scope>NUCLEOTIDE SEQUENCE</scope>
    <source>
        <strain evidence="1">12Hb</strain>
    </source>
</reference>
<evidence type="ECO:0000313" key="1">
    <source>
        <dbReference type="EMBL" id="KAF6217223.1"/>
    </source>
</evidence>
<dbReference type="AlphaFoldDB" id="A0A8S9Y7R5"/>
<dbReference type="EMBL" id="WIXP02000001">
    <property type="protein sequence ID" value="KAF6217223.1"/>
    <property type="molecule type" value="Genomic_DNA"/>
</dbReference>
<proteinExistence type="predicted"/>
<sequence>MVANGWGLETAAVRLMAALRGTALVPDNQRHLFAMEDALSRRFGTQGKACLFLTRIRQRVQGTSEDVAASAADMDSLACRAMPTEDDREAVAVEQFLNGLRSQQVRELVISSDPSTLREAVTRAATLEAGLFSGRLQPVRSTTFEDEKSSIRQLVNEQVERFLAPSEPAIAEDETENEVKFVDKPPDRLSYPYGPISLCKRTSGCRRDRCSEIYLVGSELFWVALDLGVEKPKNGELPADDGVPMSLDSGVFAKSNSFSSTVAGLVWSELASIIQPGLTVQEAIDLILADDDELLERDIHIAPPEPNYLTNEDFGDENSGVMNIDNLSKRQLLAEAEKGIICDPSTSDEVQCFLGILIFSSYHSLPSKRLNWDKSADTNVPLITDAEAEEVLRGSN</sequence>
<protein>
    <submittedName>
        <fullName evidence="1">Uncharacterized protein</fullName>
    </submittedName>
</protein>
<comment type="caution">
    <text evidence="1">The sequence shown here is derived from an EMBL/GenBank/DDBJ whole genome shotgun (WGS) entry which is preliminary data.</text>
</comment>
<gene>
    <name evidence="1" type="ORF">GE061_001577</name>
</gene>
<evidence type="ECO:0000313" key="2">
    <source>
        <dbReference type="Proteomes" id="UP000466442"/>
    </source>
</evidence>
<accession>A0A8S9Y7R5</accession>
<dbReference type="Proteomes" id="UP000466442">
    <property type="component" value="Linkage Group LG1"/>
</dbReference>